<keyword evidence="7" id="KW-0694">RNA-binding</keyword>
<keyword evidence="4" id="KW-0698">rRNA processing</keyword>
<dbReference type="Pfam" id="PF01479">
    <property type="entry name" value="S4"/>
    <property type="match status" value="1"/>
</dbReference>
<evidence type="ECO:0000256" key="8">
    <source>
        <dbReference type="RuleBase" id="RU362028"/>
    </source>
</evidence>
<comment type="function">
    <text evidence="2">Responsible for synthesis of pseudouridine from uracil at positions 955, 2504 and 2580 in 23S ribosomal RNA.</text>
</comment>
<accession>A0A7U7J4W3</accession>
<dbReference type="InterPro" id="IPR036986">
    <property type="entry name" value="S4_RNA-bd_sf"/>
</dbReference>
<evidence type="ECO:0000256" key="1">
    <source>
        <dbReference type="ARBA" id="ARBA00000381"/>
    </source>
</evidence>
<dbReference type="CDD" id="cd02869">
    <property type="entry name" value="PseudoU_synth_RluA_like"/>
    <property type="match status" value="1"/>
</dbReference>
<dbReference type="SUPFAM" id="SSF55174">
    <property type="entry name" value="Alpha-L RNA-binding motif"/>
    <property type="match status" value="1"/>
</dbReference>
<evidence type="ECO:0000259" key="9">
    <source>
        <dbReference type="SMART" id="SM00363"/>
    </source>
</evidence>
<comment type="caution">
    <text evidence="10">The sequence shown here is derived from an EMBL/GenBank/DDBJ whole genome shotgun (WGS) entry which is preliminary data.</text>
</comment>
<dbReference type="RefSeq" id="WP_034433553.1">
    <property type="nucleotide sequence ID" value="NZ_CBTK010000191.1"/>
</dbReference>
<dbReference type="PANTHER" id="PTHR21600:SF92">
    <property type="entry name" value="RIBOSOMAL LARGE SUBUNIT PSEUDOURIDINE SYNTHASE C"/>
    <property type="match status" value="1"/>
</dbReference>
<dbReference type="EC" id="5.4.99.-" evidence="8"/>
<dbReference type="NCBIfam" id="TIGR00005">
    <property type="entry name" value="rluA_subfam"/>
    <property type="match status" value="1"/>
</dbReference>
<dbReference type="InterPro" id="IPR002942">
    <property type="entry name" value="S4_RNA-bd"/>
</dbReference>
<comment type="catalytic activity">
    <reaction evidence="1">
        <text>uridine(955/2504/2580) in 23S rRNA = pseudouridine(955/2504/2580) in 23S rRNA</text>
        <dbReference type="Rhea" id="RHEA:42528"/>
        <dbReference type="Rhea" id="RHEA-COMP:10099"/>
        <dbReference type="Rhea" id="RHEA-COMP:10100"/>
        <dbReference type="ChEBI" id="CHEBI:65314"/>
        <dbReference type="ChEBI" id="CHEBI:65315"/>
        <dbReference type="EC" id="5.4.99.24"/>
    </reaction>
</comment>
<dbReference type="CDD" id="cd00165">
    <property type="entry name" value="S4"/>
    <property type="match status" value="1"/>
</dbReference>
<reference evidence="10 11" key="1">
    <citation type="journal article" date="2014" name="ISME J.">
        <title>Candidatus Competibacter-lineage genomes retrieved from metagenomes reveal functional metabolic diversity.</title>
        <authorList>
            <person name="McIlroy S.J."/>
            <person name="Albertsen M."/>
            <person name="Andresen E.K."/>
            <person name="Saunders A.M."/>
            <person name="Kristiansen R."/>
            <person name="Stokholm-Bjerregaard M."/>
            <person name="Nielsen K.L."/>
            <person name="Nielsen P.H."/>
        </authorList>
    </citation>
    <scope>NUCLEOTIDE SEQUENCE [LARGE SCALE GENOMIC DNA]</scope>
    <source>
        <strain evidence="10 11">Run_B_J11</strain>
    </source>
</reference>
<name>A0A7U7J4W3_9GAMM</name>
<evidence type="ECO:0000256" key="3">
    <source>
        <dbReference type="ARBA" id="ARBA00010876"/>
    </source>
</evidence>
<keyword evidence="5 8" id="KW-0413">Isomerase</keyword>
<dbReference type="InterPro" id="IPR050188">
    <property type="entry name" value="RluA_PseudoU_synthase"/>
</dbReference>
<dbReference type="Gene3D" id="3.30.2350.10">
    <property type="entry name" value="Pseudouridine synthase"/>
    <property type="match status" value="1"/>
</dbReference>
<dbReference type="PROSITE" id="PS50889">
    <property type="entry name" value="S4"/>
    <property type="match status" value="1"/>
</dbReference>
<dbReference type="InterPro" id="IPR006225">
    <property type="entry name" value="PsdUridine_synth_RluC/D"/>
</dbReference>
<comment type="catalytic activity">
    <reaction evidence="8">
        <text>a uridine in RNA = a pseudouridine in RNA</text>
        <dbReference type="Rhea" id="RHEA:48348"/>
        <dbReference type="Rhea" id="RHEA-COMP:12068"/>
        <dbReference type="Rhea" id="RHEA-COMP:12069"/>
        <dbReference type="ChEBI" id="CHEBI:65314"/>
        <dbReference type="ChEBI" id="CHEBI:65315"/>
    </reaction>
</comment>
<gene>
    <name evidence="10" type="primary">rluC</name>
    <name evidence="10" type="ORF">BN874_2700002</name>
</gene>
<evidence type="ECO:0000256" key="7">
    <source>
        <dbReference type="PROSITE-ProRule" id="PRU00182"/>
    </source>
</evidence>
<sequence length="322" mass="36058">MPDSIASGGVRHLEIASNYAGQRLDNFLLRELKGAPKSLIYRIVRKGEVRLNGGRVQPDRRLQTGDVLRIPPVRLNERQEQPLRPSPGLAEQLRAAVLYEDRELLILNKPAGLAVHKGSGVDYGVIEALRALRPNEPFLELAHRLDRDTSGCLALAKTAVVLRLIQDAFRIGQVEKRYLALVRDYWNHGPREVNLPLRRNLLRGGERMVEVMDDGKPAQTRFNPVSLFKPASLLEVRIATGRTHQIRVHAAHLDHPLAGDDKYGDAGFNRMMADQYGLRRLFLHAHSLNLPLGGRDIAVSAPLDAELRAVLDHLQPAGHRRD</sequence>
<evidence type="ECO:0000313" key="11">
    <source>
        <dbReference type="Proteomes" id="UP000019184"/>
    </source>
</evidence>
<dbReference type="EMBL" id="CBTK010000191">
    <property type="protein sequence ID" value="CDH45636.1"/>
    <property type="molecule type" value="Genomic_DNA"/>
</dbReference>
<keyword evidence="10" id="KW-0456">Lyase</keyword>
<dbReference type="SMART" id="SM00363">
    <property type="entry name" value="S4"/>
    <property type="match status" value="1"/>
</dbReference>
<proteinExistence type="inferred from homology"/>
<dbReference type="GO" id="GO:0120159">
    <property type="term" value="F:rRNA pseudouridine synthase activity"/>
    <property type="evidence" value="ECO:0007669"/>
    <property type="project" value="UniProtKB-ARBA"/>
</dbReference>
<keyword evidence="11" id="KW-1185">Reference proteome</keyword>
<dbReference type="GO" id="GO:0016829">
    <property type="term" value="F:lyase activity"/>
    <property type="evidence" value="ECO:0007669"/>
    <property type="project" value="UniProtKB-KW"/>
</dbReference>
<organism evidence="10 11">
    <name type="scientific">Candidatus Contendobacter odensis Run_B_J11</name>
    <dbReference type="NCBI Taxonomy" id="1400861"/>
    <lineage>
        <taxon>Bacteria</taxon>
        <taxon>Pseudomonadati</taxon>
        <taxon>Pseudomonadota</taxon>
        <taxon>Gammaproteobacteria</taxon>
        <taxon>Candidatus Competibacteraceae</taxon>
        <taxon>Candidatus Contendibacter</taxon>
    </lineage>
</organism>
<comment type="similarity">
    <text evidence="3 8">Belongs to the pseudouridine synthase RluA family.</text>
</comment>
<dbReference type="InterPro" id="IPR020103">
    <property type="entry name" value="PsdUridine_synth_cat_dom_sf"/>
</dbReference>
<evidence type="ECO:0000256" key="5">
    <source>
        <dbReference type="ARBA" id="ARBA00023235"/>
    </source>
</evidence>
<dbReference type="Pfam" id="PF00849">
    <property type="entry name" value="PseudoU_synth_2"/>
    <property type="match status" value="1"/>
</dbReference>
<dbReference type="GO" id="GO:0003723">
    <property type="term" value="F:RNA binding"/>
    <property type="evidence" value="ECO:0007669"/>
    <property type="project" value="UniProtKB-KW"/>
</dbReference>
<dbReference type="AlphaFoldDB" id="A0A7U7J4W3"/>
<dbReference type="InterPro" id="IPR006145">
    <property type="entry name" value="PsdUridine_synth_RsuA/RluA"/>
</dbReference>
<dbReference type="Proteomes" id="UP000019184">
    <property type="component" value="Unassembled WGS sequence"/>
</dbReference>
<evidence type="ECO:0000256" key="6">
    <source>
        <dbReference type="PIRSR" id="PIRSR606225-1"/>
    </source>
</evidence>
<dbReference type="GO" id="GO:0000455">
    <property type="term" value="P:enzyme-directed rRNA pseudouridine synthesis"/>
    <property type="evidence" value="ECO:0007669"/>
    <property type="project" value="TreeGrafter"/>
</dbReference>
<feature type="active site" evidence="6">
    <location>
        <position position="146"/>
    </location>
</feature>
<feature type="domain" description="RNA-binding S4" evidence="9">
    <location>
        <begin position="22"/>
        <end position="84"/>
    </location>
</feature>
<protein>
    <recommendedName>
        <fullName evidence="8">Pseudouridine synthase</fullName>
        <ecNumber evidence="8">5.4.99.-</ecNumber>
    </recommendedName>
</protein>
<dbReference type="Gene3D" id="3.10.290.10">
    <property type="entry name" value="RNA-binding S4 domain"/>
    <property type="match status" value="1"/>
</dbReference>
<evidence type="ECO:0000313" key="10">
    <source>
        <dbReference type="EMBL" id="CDH45636.1"/>
    </source>
</evidence>
<dbReference type="PANTHER" id="PTHR21600">
    <property type="entry name" value="MITOCHONDRIAL RNA PSEUDOURIDINE SYNTHASE"/>
    <property type="match status" value="1"/>
</dbReference>
<dbReference type="SUPFAM" id="SSF55120">
    <property type="entry name" value="Pseudouridine synthase"/>
    <property type="match status" value="1"/>
</dbReference>
<evidence type="ECO:0000256" key="4">
    <source>
        <dbReference type="ARBA" id="ARBA00022552"/>
    </source>
</evidence>
<dbReference type="OrthoDB" id="9785808at2"/>
<evidence type="ECO:0000256" key="2">
    <source>
        <dbReference type="ARBA" id="ARBA00002876"/>
    </source>
</evidence>